<dbReference type="RefSeq" id="WP_099383872.1">
    <property type="nucleotide sequence ID" value="NZ_PEBD01000010.1"/>
</dbReference>
<dbReference type="EMBL" id="PEBD01000010">
    <property type="protein sequence ID" value="PHV65487.1"/>
    <property type="molecule type" value="Genomic_DNA"/>
</dbReference>
<proteinExistence type="predicted"/>
<dbReference type="InterPro" id="IPR051209">
    <property type="entry name" value="FAD-bind_Monooxygenase_sf"/>
</dbReference>
<accession>A0A2G3PI48</accession>
<organism evidence="1 2">
    <name type="scientific">Williamsia marianensis</name>
    <dbReference type="NCBI Taxonomy" id="85044"/>
    <lineage>
        <taxon>Bacteria</taxon>
        <taxon>Bacillati</taxon>
        <taxon>Actinomycetota</taxon>
        <taxon>Actinomycetes</taxon>
        <taxon>Mycobacteriales</taxon>
        <taxon>Nocardiaceae</taxon>
        <taxon>Williamsia</taxon>
    </lineage>
</organism>
<reference evidence="1 2" key="1">
    <citation type="submission" date="2017-10" db="EMBL/GenBank/DDBJ databases">
        <title>The draft genome sequence of Williamsia sp. BULT 1.1 isolated from the semi-arid grassland soils from South Africa.</title>
        <authorList>
            <person name="Kabwe M.H."/>
            <person name="Govender N."/>
            <person name="Mutseka Lunga P."/>
            <person name="Vikram S."/>
            <person name="Makhalanyane T.P."/>
        </authorList>
    </citation>
    <scope>NUCLEOTIDE SEQUENCE [LARGE SCALE GENOMIC DNA]</scope>
    <source>
        <strain evidence="1 2">BULT 1.1</strain>
    </source>
</reference>
<dbReference type="Pfam" id="PF13738">
    <property type="entry name" value="Pyr_redox_3"/>
    <property type="match status" value="1"/>
</dbReference>
<dbReference type="PANTHER" id="PTHR42877">
    <property type="entry name" value="L-ORNITHINE N(5)-MONOOXYGENASE-RELATED"/>
    <property type="match status" value="1"/>
</dbReference>
<name>A0A2G3PI48_WILMA</name>
<dbReference type="GO" id="GO:0004497">
    <property type="term" value="F:monooxygenase activity"/>
    <property type="evidence" value="ECO:0007669"/>
    <property type="project" value="UniProtKB-KW"/>
</dbReference>
<dbReference type="Proteomes" id="UP000225108">
    <property type="component" value="Unassembled WGS sequence"/>
</dbReference>
<dbReference type="PANTHER" id="PTHR42877:SF4">
    <property type="entry name" value="FAD_NAD(P)-BINDING DOMAIN-CONTAINING PROTEIN-RELATED"/>
    <property type="match status" value="1"/>
</dbReference>
<protein>
    <submittedName>
        <fullName evidence="1">4-hydroxyacetophenone monooxygenase</fullName>
    </submittedName>
</protein>
<comment type="caution">
    <text evidence="1">The sequence shown here is derived from an EMBL/GenBank/DDBJ whole genome shotgun (WGS) entry which is preliminary data.</text>
</comment>
<evidence type="ECO:0000313" key="2">
    <source>
        <dbReference type="Proteomes" id="UP000225108"/>
    </source>
</evidence>
<gene>
    <name evidence="1" type="ORF">CSW57_17135</name>
</gene>
<dbReference type="SUPFAM" id="SSF51905">
    <property type="entry name" value="FAD/NAD(P)-binding domain"/>
    <property type="match status" value="2"/>
</dbReference>
<dbReference type="Gene3D" id="3.50.50.60">
    <property type="entry name" value="FAD/NAD(P)-binding domain"/>
    <property type="match status" value="2"/>
</dbReference>
<evidence type="ECO:0000313" key="1">
    <source>
        <dbReference type="EMBL" id="PHV65487.1"/>
    </source>
</evidence>
<sequence length="488" mass="53985">MSTARDPQAHTTVGTAVIGAGFSGIAMALKLRAAGEGDFVVYDKADAVGGTWQANTYPGAACDAPSHVYSFSFAQQVDWSRRFAPGPEIRDYLQRCVDEAGITERFCLGVGVTSATWRDNRWELELTDGSRVDAQVVVCATGQLDIPVVPDIEGLETFSGPAFHTARWRHDVDLAGKRVAVIGTGASAVQVIPAIAEEVEHLTVFQRSAPFVFPKPDGSYGPGISAVYRRYPRLRRAARQLMWLYLEFFGMFFWRWPRMLTSLALIHRIMLRHTVRDPDLRTALTPDHRIGCKRILIADGYHESLQRPNVTVSTDTIRGVRPGHVETDAGACPIDVLVFATGFATSGFAGSVSITGRDGMTLHDRWADAPEAYLGLSVPDFPNLFFMYGPNTNLGSGSVIYLMEAQADHVVAAVERLRRGAVSVLEVRRKVFTEFMTAMRTRQPGTVWASGCDSWYKQADGLDTHNWPWSMSRYRRMTRRVGPDVYGA</sequence>
<dbReference type="InterPro" id="IPR036188">
    <property type="entry name" value="FAD/NAD-bd_sf"/>
</dbReference>
<dbReference type="AlphaFoldDB" id="A0A2G3PI48"/>
<keyword evidence="1" id="KW-0503">Monooxygenase</keyword>
<keyword evidence="1" id="KW-0560">Oxidoreductase</keyword>